<accession>A0A2S4ZYP1</accession>
<name>A0A2S4ZYP1_9SPHI</name>
<protein>
    <submittedName>
        <fullName evidence="1">Uncharacterized protein</fullName>
    </submittedName>
</protein>
<comment type="caution">
    <text evidence="1">The sequence shown here is derived from an EMBL/GenBank/DDBJ whole genome shotgun (WGS) entry which is preliminary data.</text>
</comment>
<gene>
    <name evidence="1" type="ORF">C3K47_15405</name>
</gene>
<evidence type="ECO:0000313" key="2">
    <source>
        <dbReference type="Proteomes" id="UP000236893"/>
    </source>
</evidence>
<dbReference type="EMBL" id="PQVF01000011">
    <property type="protein sequence ID" value="POY35445.1"/>
    <property type="molecule type" value="Genomic_DNA"/>
</dbReference>
<dbReference type="Proteomes" id="UP000236893">
    <property type="component" value="Unassembled WGS sequence"/>
</dbReference>
<reference evidence="1 2" key="1">
    <citation type="submission" date="2018-01" db="EMBL/GenBank/DDBJ databases">
        <authorList>
            <person name="Gaut B.S."/>
            <person name="Morton B.R."/>
            <person name="Clegg M.T."/>
            <person name="Duvall M.R."/>
        </authorList>
    </citation>
    <scope>NUCLEOTIDE SEQUENCE [LARGE SCALE GENOMIC DNA]</scope>
    <source>
        <strain evidence="1 2">HR-AV</strain>
    </source>
</reference>
<organism evidence="1 2">
    <name type="scientific">Solitalea longa</name>
    <dbReference type="NCBI Taxonomy" id="2079460"/>
    <lineage>
        <taxon>Bacteria</taxon>
        <taxon>Pseudomonadati</taxon>
        <taxon>Bacteroidota</taxon>
        <taxon>Sphingobacteriia</taxon>
        <taxon>Sphingobacteriales</taxon>
        <taxon>Sphingobacteriaceae</taxon>
        <taxon>Solitalea</taxon>
    </lineage>
</organism>
<evidence type="ECO:0000313" key="1">
    <source>
        <dbReference type="EMBL" id="POY35445.1"/>
    </source>
</evidence>
<dbReference type="AlphaFoldDB" id="A0A2S4ZYP1"/>
<proteinExistence type="predicted"/>
<sequence>MFNFYKDRCVAGIISRYDSRVYLQVKKLVQIFRLKNVFSQAANKVLNFLEMDQITWFSYT</sequence>
<keyword evidence="2" id="KW-1185">Reference proteome</keyword>